<feature type="signal peptide" evidence="2">
    <location>
        <begin position="1"/>
        <end position="23"/>
    </location>
</feature>
<reference evidence="3" key="1">
    <citation type="journal article" date="2020" name="mSystems">
        <title>Genome- and Community-Level Interaction Insights into Carbon Utilization and Element Cycling Functions of Hydrothermarchaeota in Hydrothermal Sediment.</title>
        <authorList>
            <person name="Zhou Z."/>
            <person name="Liu Y."/>
            <person name="Xu W."/>
            <person name="Pan J."/>
            <person name="Luo Z.H."/>
            <person name="Li M."/>
        </authorList>
    </citation>
    <scope>NUCLEOTIDE SEQUENCE [LARGE SCALE GENOMIC DNA]</scope>
    <source>
        <strain evidence="3">HyVt-523</strain>
    </source>
</reference>
<dbReference type="SUPFAM" id="SSF51126">
    <property type="entry name" value="Pectin lyase-like"/>
    <property type="match status" value="1"/>
</dbReference>
<accession>A0A7C5SRL4</accession>
<dbReference type="AlphaFoldDB" id="A0A7C5SRL4"/>
<dbReference type="Gene3D" id="2.160.20.10">
    <property type="entry name" value="Single-stranded right-handed beta-helix, Pectin lyase-like"/>
    <property type="match status" value="1"/>
</dbReference>
<dbReference type="InterPro" id="IPR012334">
    <property type="entry name" value="Pectin_lyas_fold"/>
</dbReference>
<feature type="chain" id="PRO_5028020172" evidence="2">
    <location>
        <begin position="24"/>
        <end position="221"/>
    </location>
</feature>
<evidence type="ECO:0000256" key="2">
    <source>
        <dbReference type="SAM" id="SignalP"/>
    </source>
</evidence>
<name>A0A7C5SRL4_9DEIN</name>
<evidence type="ECO:0000313" key="3">
    <source>
        <dbReference type="EMBL" id="HHO57988.1"/>
    </source>
</evidence>
<feature type="region of interest" description="Disordered" evidence="1">
    <location>
        <begin position="26"/>
        <end position="45"/>
    </location>
</feature>
<evidence type="ECO:0000256" key="1">
    <source>
        <dbReference type="SAM" id="MobiDB-lite"/>
    </source>
</evidence>
<dbReference type="InterPro" id="IPR011050">
    <property type="entry name" value="Pectin_lyase_fold/virulence"/>
</dbReference>
<proteinExistence type="predicted"/>
<keyword evidence="2" id="KW-0732">Signal</keyword>
<sequence length="221" mass="23878">MDHATARLTLTLALLLGLLGACAPGEAPPGNGEPPPETSFALPAGIPAPEFGIEERLEDRYTRPDPWDRETPGWYYVHRQHPDASDERSYGTPAAPRATVPDPVPAGSVVVLAGTYDFAPAGYDRIVTHGTAAAPVFLVGEPGAVVTRKWVLEASYTIVEGLEFTDRGKVVLVYPSHHVALRNNEHHHLAGKIGGRGNSDAERVHDVVIYNNKIHSQDGWD</sequence>
<comment type="caution">
    <text evidence="3">The sequence shown here is derived from an EMBL/GenBank/DDBJ whole genome shotgun (WGS) entry which is preliminary data.</text>
</comment>
<dbReference type="Proteomes" id="UP000886105">
    <property type="component" value="Unassembled WGS sequence"/>
</dbReference>
<gene>
    <name evidence="3" type="ORF">ENJ85_02335</name>
</gene>
<organism evidence="3">
    <name type="scientific">Oceanithermus profundus</name>
    <dbReference type="NCBI Taxonomy" id="187137"/>
    <lineage>
        <taxon>Bacteria</taxon>
        <taxon>Thermotogati</taxon>
        <taxon>Deinococcota</taxon>
        <taxon>Deinococci</taxon>
        <taxon>Thermales</taxon>
        <taxon>Thermaceae</taxon>
        <taxon>Oceanithermus</taxon>
    </lineage>
</organism>
<protein>
    <submittedName>
        <fullName evidence="3">Right-handed parallel beta-helix repeat-containing protein</fullName>
    </submittedName>
</protein>
<dbReference type="EMBL" id="DRNZ01000150">
    <property type="protein sequence ID" value="HHO57988.1"/>
    <property type="molecule type" value="Genomic_DNA"/>
</dbReference>
<feature type="region of interest" description="Disordered" evidence="1">
    <location>
        <begin position="82"/>
        <end position="101"/>
    </location>
</feature>
<feature type="non-terminal residue" evidence="3">
    <location>
        <position position="221"/>
    </location>
</feature>
<dbReference type="PROSITE" id="PS51257">
    <property type="entry name" value="PROKAR_LIPOPROTEIN"/>
    <property type="match status" value="1"/>
</dbReference>